<dbReference type="Gene3D" id="1.10.540.10">
    <property type="entry name" value="Acyl-CoA dehydrogenase/oxidase, N-terminal domain"/>
    <property type="match status" value="1"/>
</dbReference>
<evidence type="ECO:0000313" key="10">
    <source>
        <dbReference type="Proteomes" id="UP000315471"/>
    </source>
</evidence>
<dbReference type="PANTHER" id="PTHR48083">
    <property type="entry name" value="MEDIUM-CHAIN SPECIFIC ACYL-COA DEHYDROGENASE, MITOCHONDRIAL-RELATED"/>
    <property type="match status" value="1"/>
</dbReference>
<evidence type="ECO:0000313" key="9">
    <source>
        <dbReference type="EMBL" id="TWU39990.1"/>
    </source>
</evidence>
<sequence>MNTRSKPRVISDLEPLVGSMFNRIRCSIDRQNRTQLPMTILLIFAIACFAISGISLGQDMPKTAHETKLLLEPNDALIQVQHLHSENSPVIVAQGELDQLIDRNGGGACPLSAALIAAQGIRIMADLPVDPYPHRSALRMFQSKPELKEGRIDNERFVELLAYVCSDLDEKPFAISTVSAPNSPHVTTGQRWSPADGPDLSTKRGELKILAYTVTQADGTVRGRHFVLLKEISDGKLSFLNPGSPLGNRTFIIEYRGESFSSKAQVFFHSPAGVDKSNQTYELNTVFTIRLISPNGDSHGNVGASIESVKSEMEKLAERLQSTGEFSSPNAWRREGATFGLPGLDLPREVGGGGWSASKTLEIFRHAGRHNLNLRDVIGGAHGRPLVKSDSALVRKVLNDLVAGSAYVAVAITEPEAGTDMKQMQSKAVRYGDGFKLTGRKLWNARLREATHVVLYTLAAHGETGSRSAFLLPIDHPGLRIVDRYAHGLTGNSFGGLEFDDMFVSKDHILGEDGDGGKIFTEHFQYWRLMQAAAAIGCGEAALDQMAERIATRDAFGGPIGRFTHLQQPIGEYLTKLRMAMALAREAADLIDQGDYKAASPLVDGLKAEGVEIALAACDAAMRSHGAMGYSREVDLGDRVRDLMGLRIADGTTDVMRMTVVRERYGYEFWKMAVRSYRDDADELDQQPLRGNLMPVKGGTTRD</sequence>
<protein>
    <submittedName>
        <fullName evidence="9">Glutaryl-CoA dehydrogenase</fullName>
        <ecNumber evidence="9">1.3.99.32</ecNumber>
    </submittedName>
</protein>
<reference evidence="9 10" key="1">
    <citation type="submission" date="2019-02" db="EMBL/GenBank/DDBJ databases">
        <title>Deep-cultivation of Planctomycetes and their phenomic and genomic characterization uncovers novel biology.</title>
        <authorList>
            <person name="Wiegand S."/>
            <person name="Jogler M."/>
            <person name="Boedeker C."/>
            <person name="Pinto D."/>
            <person name="Vollmers J."/>
            <person name="Rivas-Marin E."/>
            <person name="Kohn T."/>
            <person name="Peeters S.H."/>
            <person name="Heuer A."/>
            <person name="Rast P."/>
            <person name="Oberbeckmann S."/>
            <person name="Bunk B."/>
            <person name="Jeske O."/>
            <person name="Meyerdierks A."/>
            <person name="Storesund J.E."/>
            <person name="Kallscheuer N."/>
            <person name="Luecker S."/>
            <person name="Lage O.M."/>
            <person name="Pohl T."/>
            <person name="Merkel B.J."/>
            <person name="Hornburger P."/>
            <person name="Mueller R.-W."/>
            <person name="Bruemmer F."/>
            <person name="Labrenz M."/>
            <person name="Spormann A.M."/>
            <person name="Op Den Camp H."/>
            <person name="Overmann J."/>
            <person name="Amann R."/>
            <person name="Jetten M.S.M."/>
            <person name="Mascher T."/>
            <person name="Medema M.H."/>
            <person name="Devos D.P."/>
            <person name="Kaster A.-K."/>
            <person name="Ovreas L."/>
            <person name="Rohde M."/>
            <person name="Galperin M.Y."/>
            <person name="Jogler C."/>
        </authorList>
    </citation>
    <scope>NUCLEOTIDE SEQUENCE [LARGE SCALE GENOMIC DNA]</scope>
    <source>
        <strain evidence="9 10">Q31b</strain>
    </source>
</reference>
<dbReference type="GO" id="GO:0051793">
    <property type="term" value="P:medium-chain fatty acid catabolic process"/>
    <property type="evidence" value="ECO:0007669"/>
    <property type="project" value="TreeGrafter"/>
</dbReference>
<evidence type="ECO:0000256" key="6">
    <source>
        <dbReference type="SAM" id="Phobius"/>
    </source>
</evidence>
<gene>
    <name evidence="9" type="primary">acd_2</name>
    <name evidence="9" type="ORF">Q31b_33060</name>
</gene>
<dbReference type="SUPFAM" id="SSF47203">
    <property type="entry name" value="Acyl-CoA dehydrogenase C-terminal domain-like"/>
    <property type="match status" value="1"/>
</dbReference>
<dbReference type="Gene3D" id="2.40.110.10">
    <property type="entry name" value="Butyryl-CoA Dehydrogenase, subunit A, domain 2"/>
    <property type="match status" value="1"/>
</dbReference>
<dbReference type="EC" id="1.3.99.32" evidence="9"/>
<evidence type="ECO:0000256" key="1">
    <source>
        <dbReference type="ARBA" id="ARBA00001974"/>
    </source>
</evidence>
<dbReference type="Pfam" id="PF02770">
    <property type="entry name" value="Acyl-CoA_dh_M"/>
    <property type="match status" value="1"/>
</dbReference>
<dbReference type="GO" id="GO:0005737">
    <property type="term" value="C:cytoplasm"/>
    <property type="evidence" value="ECO:0007669"/>
    <property type="project" value="TreeGrafter"/>
</dbReference>
<evidence type="ECO:0000259" key="8">
    <source>
        <dbReference type="Pfam" id="PF02770"/>
    </source>
</evidence>
<evidence type="ECO:0000259" key="7">
    <source>
        <dbReference type="Pfam" id="PF00441"/>
    </source>
</evidence>
<dbReference type="GO" id="GO:0070991">
    <property type="term" value="F:medium-chain fatty acyl-CoA dehydrogenase activity"/>
    <property type="evidence" value="ECO:0007669"/>
    <property type="project" value="TreeGrafter"/>
</dbReference>
<dbReference type="InterPro" id="IPR006091">
    <property type="entry name" value="Acyl-CoA_Oxase/DH_mid-dom"/>
</dbReference>
<feature type="domain" description="Acyl-CoA oxidase/dehydrogenase middle" evidence="8">
    <location>
        <begin position="409"/>
        <end position="502"/>
    </location>
</feature>
<keyword evidence="4" id="KW-0274">FAD</keyword>
<keyword evidence="3" id="KW-0285">Flavoprotein</keyword>
<accession>A0A5C6DTD4</accession>
<dbReference type="SUPFAM" id="SSF56645">
    <property type="entry name" value="Acyl-CoA dehydrogenase NM domain-like"/>
    <property type="match status" value="1"/>
</dbReference>
<evidence type="ECO:0000256" key="2">
    <source>
        <dbReference type="ARBA" id="ARBA00009347"/>
    </source>
</evidence>
<dbReference type="CDD" id="cd00567">
    <property type="entry name" value="ACAD"/>
    <property type="match status" value="1"/>
</dbReference>
<dbReference type="PANTHER" id="PTHR48083:SF2">
    <property type="entry name" value="MEDIUM-CHAIN SPECIFIC ACYL-COA DEHYDROGENASE, MITOCHONDRIAL"/>
    <property type="match status" value="1"/>
</dbReference>
<organism evidence="9 10">
    <name type="scientific">Novipirellula aureliae</name>
    <dbReference type="NCBI Taxonomy" id="2527966"/>
    <lineage>
        <taxon>Bacteria</taxon>
        <taxon>Pseudomonadati</taxon>
        <taxon>Planctomycetota</taxon>
        <taxon>Planctomycetia</taxon>
        <taxon>Pirellulales</taxon>
        <taxon>Pirellulaceae</taxon>
        <taxon>Novipirellula</taxon>
    </lineage>
</organism>
<dbReference type="InterPro" id="IPR050741">
    <property type="entry name" value="Acyl-CoA_dehydrogenase"/>
</dbReference>
<proteinExistence type="inferred from homology"/>
<dbReference type="OrthoDB" id="9802447at2"/>
<comment type="cofactor">
    <cofactor evidence="1">
        <name>FAD</name>
        <dbReference type="ChEBI" id="CHEBI:57692"/>
    </cofactor>
</comment>
<dbReference type="Proteomes" id="UP000315471">
    <property type="component" value="Unassembled WGS sequence"/>
</dbReference>
<name>A0A5C6DTD4_9BACT</name>
<evidence type="ECO:0000256" key="5">
    <source>
        <dbReference type="ARBA" id="ARBA00023002"/>
    </source>
</evidence>
<feature type="transmembrane region" description="Helical" evidence="6">
    <location>
        <begin position="38"/>
        <end position="57"/>
    </location>
</feature>
<dbReference type="Pfam" id="PF00441">
    <property type="entry name" value="Acyl-CoA_dh_1"/>
    <property type="match status" value="1"/>
</dbReference>
<dbReference type="AlphaFoldDB" id="A0A5C6DTD4"/>
<feature type="domain" description="Acyl-CoA dehydrogenase/oxidase C-terminal" evidence="7">
    <location>
        <begin position="514"/>
        <end position="662"/>
    </location>
</feature>
<dbReference type="InterPro" id="IPR009075">
    <property type="entry name" value="AcylCo_DH/oxidase_C"/>
</dbReference>
<keyword evidence="6" id="KW-1133">Transmembrane helix</keyword>
<keyword evidence="10" id="KW-1185">Reference proteome</keyword>
<dbReference type="InterPro" id="IPR046373">
    <property type="entry name" value="Acyl-CoA_Oxase/DH_mid-dom_sf"/>
</dbReference>
<comment type="similarity">
    <text evidence="2">Belongs to the acyl-CoA dehydrogenase family.</text>
</comment>
<keyword evidence="6" id="KW-0472">Membrane</keyword>
<dbReference type="GO" id="GO:0050660">
    <property type="term" value="F:flavin adenine dinucleotide binding"/>
    <property type="evidence" value="ECO:0007669"/>
    <property type="project" value="InterPro"/>
</dbReference>
<dbReference type="InterPro" id="IPR036250">
    <property type="entry name" value="AcylCo_DH-like_C"/>
</dbReference>
<evidence type="ECO:0000256" key="4">
    <source>
        <dbReference type="ARBA" id="ARBA00022827"/>
    </source>
</evidence>
<dbReference type="Gene3D" id="1.20.140.10">
    <property type="entry name" value="Butyryl-CoA Dehydrogenase, subunit A, domain 3"/>
    <property type="match status" value="1"/>
</dbReference>
<comment type="caution">
    <text evidence="9">The sequence shown here is derived from an EMBL/GenBank/DDBJ whole genome shotgun (WGS) entry which is preliminary data.</text>
</comment>
<dbReference type="InterPro" id="IPR037069">
    <property type="entry name" value="AcylCoA_DH/ox_N_sf"/>
</dbReference>
<keyword evidence="6" id="KW-0812">Transmembrane</keyword>
<dbReference type="EMBL" id="SJPY01000005">
    <property type="protein sequence ID" value="TWU39990.1"/>
    <property type="molecule type" value="Genomic_DNA"/>
</dbReference>
<evidence type="ECO:0000256" key="3">
    <source>
        <dbReference type="ARBA" id="ARBA00022630"/>
    </source>
</evidence>
<keyword evidence="5 9" id="KW-0560">Oxidoreductase</keyword>
<dbReference type="InterPro" id="IPR009100">
    <property type="entry name" value="AcylCoA_DH/oxidase_NM_dom_sf"/>
</dbReference>